<gene>
    <name evidence="2" type="ORF">D6T63_15725</name>
</gene>
<name>A0A3A5LZ60_9MICC</name>
<accession>A0A3A5LZ60</accession>
<dbReference type="EMBL" id="QZVT01000010">
    <property type="protein sequence ID" value="RJT76914.1"/>
    <property type="molecule type" value="Genomic_DNA"/>
</dbReference>
<dbReference type="AlphaFoldDB" id="A0A3A5LZ60"/>
<organism evidence="2 3">
    <name type="scientific">Arthrobacter cheniae</name>
    <dbReference type="NCBI Taxonomy" id="1258888"/>
    <lineage>
        <taxon>Bacteria</taxon>
        <taxon>Bacillati</taxon>
        <taxon>Actinomycetota</taxon>
        <taxon>Actinomycetes</taxon>
        <taxon>Micrococcales</taxon>
        <taxon>Micrococcaceae</taxon>
        <taxon>Arthrobacter</taxon>
    </lineage>
</organism>
<dbReference type="SUPFAM" id="SSF50998">
    <property type="entry name" value="Quinoprotein alcohol dehydrogenase-like"/>
    <property type="match status" value="1"/>
</dbReference>
<proteinExistence type="predicted"/>
<dbReference type="Pfam" id="PF13360">
    <property type="entry name" value="PQQ_2"/>
    <property type="match status" value="1"/>
</dbReference>
<comment type="caution">
    <text evidence="2">The sequence shown here is derived from an EMBL/GenBank/DDBJ whole genome shotgun (WGS) entry which is preliminary data.</text>
</comment>
<dbReference type="PROSITE" id="PS51257">
    <property type="entry name" value="PROKAR_LIPOPROTEIN"/>
    <property type="match status" value="1"/>
</dbReference>
<keyword evidence="3" id="KW-1185">Reference proteome</keyword>
<reference evidence="2 3" key="1">
    <citation type="submission" date="2018-09" db="EMBL/GenBank/DDBJ databases">
        <title>Novel species of Arthrobacter.</title>
        <authorList>
            <person name="Liu Q."/>
            <person name="Xin Y.-H."/>
        </authorList>
    </citation>
    <scope>NUCLEOTIDE SEQUENCE [LARGE SCALE GENOMIC DNA]</scope>
    <source>
        <strain evidence="2 3">Hz2</strain>
    </source>
</reference>
<dbReference type="Proteomes" id="UP000272560">
    <property type="component" value="Unassembled WGS sequence"/>
</dbReference>
<feature type="domain" description="Pyrrolo-quinoline quinone repeat" evidence="1">
    <location>
        <begin position="152"/>
        <end position="378"/>
    </location>
</feature>
<evidence type="ECO:0000313" key="3">
    <source>
        <dbReference type="Proteomes" id="UP000272560"/>
    </source>
</evidence>
<protein>
    <recommendedName>
        <fullName evidence="1">Pyrrolo-quinoline quinone repeat domain-containing protein</fullName>
    </recommendedName>
</protein>
<evidence type="ECO:0000259" key="1">
    <source>
        <dbReference type="Pfam" id="PF13360"/>
    </source>
</evidence>
<dbReference type="InterPro" id="IPR011047">
    <property type="entry name" value="Quinoprotein_ADH-like_sf"/>
</dbReference>
<sequence length="426" mass="43388">MRGSVTLQMYKHKLRGSVVVGVSLAVLLGATGCLPAGEQSGAQRVDVGEPLMTASDSTAGEGLFPGFDVNSEVRIDSTPFAVGGSFIGSAFPRDGRSMLSFYGFDATGTTWRVDTNPTCVGTAPTQVRGEAAIVILDSSTRNDGQGVSITVATAFSAADGDVLWGPTEVPGPSSGTGLLFANTPKALTSERTPATLLDAASGAVVDESAGPALYEHHGTALEGTADNFSAIDSRSGETLWASAELSPDPFGVSPAASARYEGSYGPSTGGLVIVEWADPAGAVAPVSVIHDLRTGAPLGRVDGTPSGIAAVDDASQTVLFTSQYAEGGYVVTAARPGKGLLWAKEFASQAQVSTIGAGMVYAQVDGQAARIDLDSGTILTSGQYTLPMAMLPNGTALFPTDQAGTYTVATPRKMPAARQTGPSSVR</sequence>
<evidence type="ECO:0000313" key="2">
    <source>
        <dbReference type="EMBL" id="RJT76914.1"/>
    </source>
</evidence>
<dbReference type="InterPro" id="IPR002372">
    <property type="entry name" value="PQQ_rpt_dom"/>
</dbReference>